<name>A0ABN9TXV7_9DINO</name>
<gene>
    <name evidence="4" type="ORF">PCOR1329_LOCUS43178</name>
</gene>
<dbReference type="Pfam" id="PF01326">
    <property type="entry name" value="PPDK_N"/>
    <property type="match status" value="1"/>
</dbReference>
<dbReference type="InterPro" id="IPR002192">
    <property type="entry name" value="PPDK_AMP/ATP-bd"/>
</dbReference>
<feature type="region of interest" description="Disordered" evidence="2">
    <location>
        <begin position="176"/>
        <end position="201"/>
    </location>
</feature>
<evidence type="ECO:0000313" key="4">
    <source>
        <dbReference type="EMBL" id="CAK0850889.1"/>
    </source>
</evidence>
<comment type="similarity">
    <text evidence="1">Belongs to the PEP-utilizing enzyme family.</text>
</comment>
<feature type="compositionally biased region" description="Basic residues" evidence="2">
    <location>
        <begin position="176"/>
        <end position="185"/>
    </location>
</feature>
<protein>
    <recommendedName>
        <fullName evidence="3">Pyruvate phosphate dikinase AMP/ATP-binding domain-containing protein</fullName>
    </recommendedName>
</protein>
<dbReference type="PANTHER" id="PTHR47453:SF1">
    <property type="entry name" value="PHOSPHOGLUCAN, WATER DIKINASE, CHLOROPLASTIC"/>
    <property type="match status" value="1"/>
</dbReference>
<dbReference type="SUPFAM" id="SSF56059">
    <property type="entry name" value="Glutathione synthetase ATP-binding domain-like"/>
    <property type="match status" value="1"/>
</dbReference>
<dbReference type="Gene3D" id="3.30.470.20">
    <property type="entry name" value="ATP-grasp fold, B domain"/>
    <property type="match status" value="1"/>
</dbReference>
<keyword evidence="5" id="KW-1185">Reference proteome</keyword>
<feature type="region of interest" description="Disordered" evidence="2">
    <location>
        <begin position="152"/>
        <end position="171"/>
    </location>
</feature>
<evidence type="ECO:0000313" key="5">
    <source>
        <dbReference type="Proteomes" id="UP001189429"/>
    </source>
</evidence>
<dbReference type="Proteomes" id="UP001189429">
    <property type="component" value="Unassembled WGS sequence"/>
</dbReference>
<organism evidence="4 5">
    <name type="scientific">Prorocentrum cordatum</name>
    <dbReference type="NCBI Taxonomy" id="2364126"/>
    <lineage>
        <taxon>Eukaryota</taxon>
        <taxon>Sar</taxon>
        <taxon>Alveolata</taxon>
        <taxon>Dinophyceae</taxon>
        <taxon>Prorocentrales</taxon>
        <taxon>Prorocentraceae</taxon>
        <taxon>Prorocentrum</taxon>
    </lineage>
</organism>
<dbReference type="EMBL" id="CAUYUJ010015185">
    <property type="protein sequence ID" value="CAK0850889.1"/>
    <property type="molecule type" value="Genomic_DNA"/>
</dbReference>
<evidence type="ECO:0000256" key="1">
    <source>
        <dbReference type="ARBA" id="ARBA00007837"/>
    </source>
</evidence>
<reference evidence="4" key="1">
    <citation type="submission" date="2023-10" db="EMBL/GenBank/DDBJ databases">
        <authorList>
            <person name="Chen Y."/>
            <person name="Shah S."/>
            <person name="Dougan E. K."/>
            <person name="Thang M."/>
            <person name="Chan C."/>
        </authorList>
    </citation>
    <scope>NUCLEOTIDE SEQUENCE [LARGE SCALE GENOMIC DNA]</scope>
</reference>
<feature type="domain" description="Pyruvate phosphate dikinase AMP/ATP-binding" evidence="3">
    <location>
        <begin position="6"/>
        <end position="139"/>
    </location>
</feature>
<dbReference type="PANTHER" id="PTHR47453">
    <property type="entry name" value="PHOSPHOGLUCAN, WATER DIKINASE, CHLOROPLASTIC"/>
    <property type="match status" value="1"/>
</dbReference>
<sequence>MPLYEGIAMGVLVQPMASRAASAVYAFIAFSKDVVAGDEGSIYIEVCIGLGETLASASEPGTPYRLVVQKEPPNKVSVRSLASFSHALHDAPGGPRRVRVDYSEDRLSTDLAFLEGLGRDVAAVAAKVEQGYGVPMDMEGLVLEDWRRRARGAPRAGPPHRGGLVRPVPLGSCTRVPRRERRCRRPAPQQSGLWLAPPRYP</sequence>
<feature type="compositionally biased region" description="Low complexity" evidence="2">
    <location>
        <begin position="153"/>
        <end position="162"/>
    </location>
</feature>
<proteinExistence type="inferred from homology"/>
<evidence type="ECO:0000259" key="3">
    <source>
        <dbReference type="Pfam" id="PF01326"/>
    </source>
</evidence>
<comment type="caution">
    <text evidence="4">The sequence shown here is derived from an EMBL/GenBank/DDBJ whole genome shotgun (WGS) entry which is preliminary data.</text>
</comment>
<evidence type="ECO:0000256" key="2">
    <source>
        <dbReference type="SAM" id="MobiDB-lite"/>
    </source>
</evidence>
<accession>A0ABN9TXV7</accession>